<proteinExistence type="predicted"/>
<protein>
    <recommendedName>
        <fullName evidence="1">CHK kinase-like domain-containing protein</fullName>
    </recommendedName>
</protein>
<dbReference type="PANTHER" id="PTHR11012:SF8">
    <property type="entry name" value="JUVENILE HORMONE-INDUCIBLE PROTEIN 26"/>
    <property type="match status" value="1"/>
</dbReference>
<evidence type="ECO:0000313" key="2">
    <source>
        <dbReference type="EMBL" id="PCG75299.1"/>
    </source>
</evidence>
<reference evidence="2" key="1">
    <citation type="submission" date="2017-09" db="EMBL/GenBank/DDBJ databases">
        <title>Contemporary evolution of a Lepidopteran species, Heliothis virescens, in response to modern agricultural practices.</title>
        <authorList>
            <person name="Fritz M.L."/>
            <person name="Deyonke A.M."/>
            <person name="Papanicolaou A."/>
            <person name="Micinski S."/>
            <person name="Westbrook J."/>
            <person name="Gould F."/>
        </authorList>
    </citation>
    <scope>NUCLEOTIDE SEQUENCE [LARGE SCALE GENOMIC DNA]</scope>
    <source>
        <strain evidence="2">HvINT-</strain>
        <tissue evidence="2">Whole body</tissue>
    </source>
</reference>
<dbReference type="InterPro" id="IPR015897">
    <property type="entry name" value="CHK_kinase-like"/>
</dbReference>
<dbReference type="EMBL" id="NWSH01000613">
    <property type="protein sequence ID" value="PCG75299.1"/>
    <property type="molecule type" value="Genomic_DNA"/>
</dbReference>
<sequence>MADTEEHLRNLLNKVAEEQNYENPEIIINEISSGGANYTSKLYTAIIRGKNKEDLNLFAKVAAVGEKFRSEIPFDFFGNERLAYTELLKTYAALEEEHGVPEEHRVLYTKCYGIDDTLYKETMVLENLAAQGYESCDRFKAVDWEYASAAFTECAKFHALSFAFRKHRPDEYDKVCRNLKATWEHLDVESIIGNSVKMGVNAIRPEHKKAFEKFMKNSPGQHLLKLLNPGRAEVIVHCDYRGSNLMHRVREDGRVDIKVIDLQTLQVGSPITDLIYFIFAGSDEKFRAKYFDKLFDHYYTQLSASMRRLNLNPDEIYSREDFYSDFKEKLPYGLTMALSSLAVVTIDTADAPAVDENLGIDSFTEMKTSDLYIERLNGVVNDYVKWGILY</sequence>
<dbReference type="Gene3D" id="3.90.1200.10">
    <property type="match status" value="1"/>
</dbReference>
<dbReference type="PANTHER" id="PTHR11012">
    <property type="entry name" value="PROTEIN KINASE-LIKE DOMAIN-CONTAINING"/>
    <property type="match status" value="1"/>
</dbReference>
<dbReference type="STRING" id="7102.A0A2A4JU06"/>
<dbReference type="InterPro" id="IPR011009">
    <property type="entry name" value="Kinase-like_dom_sf"/>
</dbReference>
<comment type="caution">
    <text evidence="2">The sequence shown here is derived from an EMBL/GenBank/DDBJ whole genome shotgun (WGS) entry which is preliminary data.</text>
</comment>
<organism evidence="2">
    <name type="scientific">Heliothis virescens</name>
    <name type="common">Tobacco budworm moth</name>
    <dbReference type="NCBI Taxonomy" id="7102"/>
    <lineage>
        <taxon>Eukaryota</taxon>
        <taxon>Metazoa</taxon>
        <taxon>Ecdysozoa</taxon>
        <taxon>Arthropoda</taxon>
        <taxon>Hexapoda</taxon>
        <taxon>Insecta</taxon>
        <taxon>Pterygota</taxon>
        <taxon>Neoptera</taxon>
        <taxon>Endopterygota</taxon>
        <taxon>Lepidoptera</taxon>
        <taxon>Glossata</taxon>
        <taxon>Ditrysia</taxon>
        <taxon>Noctuoidea</taxon>
        <taxon>Noctuidae</taxon>
        <taxon>Heliothinae</taxon>
        <taxon>Heliothis</taxon>
    </lineage>
</organism>
<gene>
    <name evidence="2" type="ORF">B5V51_11934</name>
</gene>
<dbReference type="SMART" id="SM00587">
    <property type="entry name" value="CHK"/>
    <property type="match status" value="1"/>
</dbReference>
<dbReference type="InterPro" id="IPR004119">
    <property type="entry name" value="EcKL"/>
</dbReference>
<feature type="domain" description="CHK kinase-like" evidence="1">
    <location>
        <begin position="123"/>
        <end position="308"/>
    </location>
</feature>
<accession>A0A2A4JU06</accession>
<evidence type="ECO:0000259" key="1">
    <source>
        <dbReference type="SMART" id="SM00587"/>
    </source>
</evidence>
<name>A0A2A4JU06_HELVI</name>
<dbReference type="Pfam" id="PF02958">
    <property type="entry name" value="EcKL"/>
    <property type="match status" value="1"/>
</dbReference>
<dbReference type="AlphaFoldDB" id="A0A2A4JU06"/>
<dbReference type="SUPFAM" id="SSF56112">
    <property type="entry name" value="Protein kinase-like (PK-like)"/>
    <property type="match status" value="1"/>
</dbReference>